<proteinExistence type="predicted"/>
<keyword evidence="2" id="KW-1185">Reference proteome</keyword>
<dbReference type="eggNOG" id="ENOG5032DTX">
    <property type="taxonomic scope" value="Bacteria"/>
</dbReference>
<dbReference type="EMBL" id="CP004078">
    <property type="protein sequence ID" value="AHV96802.1"/>
    <property type="molecule type" value="Genomic_DNA"/>
</dbReference>
<reference evidence="1 2" key="1">
    <citation type="journal article" date="2014" name="PLoS Genet.">
        <title>Comparative Genomic Analysis of N2-Fixing and Non-N2-Fixing Paenibacillus spp.: Organization, Evolution and Expression of the Nitrogen Fixation Genes.</title>
        <authorList>
            <person name="Xie J.B."/>
            <person name="Du Z."/>
            <person name="Bai L."/>
            <person name="Tian C."/>
            <person name="Zhang Y."/>
            <person name="Xie J.Y."/>
            <person name="Wang T."/>
            <person name="Liu X."/>
            <person name="Chen X."/>
            <person name="Cheng Q."/>
            <person name="Chen S."/>
            <person name="Li J."/>
        </authorList>
    </citation>
    <scope>NUCLEOTIDE SEQUENCE [LARGE SCALE GENOMIC DNA]</scope>
    <source>
        <strain evidence="1 2">T27</strain>
    </source>
</reference>
<name>X4ZHF7_9BACL</name>
<dbReference type="Proteomes" id="UP000019772">
    <property type="component" value="Chromosome"/>
</dbReference>
<dbReference type="RefSeq" id="WP_025334345.1">
    <property type="nucleotide sequence ID" value="NZ_CP004078.1"/>
</dbReference>
<evidence type="ECO:0000313" key="1">
    <source>
        <dbReference type="EMBL" id="AHV96802.1"/>
    </source>
</evidence>
<dbReference type="AlphaFoldDB" id="X4ZHF7"/>
<dbReference type="PATRIC" id="fig|1268072.3.peg.1952"/>
<evidence type="ECO:0000313" key="2">
    <source>
        <dbReference type="Proteomes" id="UP000019772"/>
    </source>
</evidence>
<accession>X4ZHF7</accession>
<dbReference type="HOGENOM" id="CLU_2790074_0_0_9"/>
<protein>
    <submittedName>
        <fullName evidence="1">Uncharacterized protein</fullName>
    </submittedName>
</protein>
<dbReference type="KEGG" id="psab:PSAB_09350"/>
<dbReference type="STRING" id="1268072.PSAB_09350"/>
<sequence length="68" mass="7667">MLTALQGEKAAVYFLDGTFLGDGVLEEVGEKFIKYVTDYQVHYIPITAIRSVSVETKERQRPRVGFGQ</sequence>
<gene>
    <name evidence="1" type="ORF">PSAB_09350</name>
</gene>
<dbReference type="OrthoDB" id="2642715at2"/>
<organism evidence="1 2">
    <name type="scientific">Paenibacillus sabinae T27</name>
    <dbReference type="NCBI Taxonomy" id="1268072"/>
    <lineage>
        <taxon>Bacteria</taxon>
        <taxon>Bacillati</taxon>
        <taxon>Bacillota</taxon>
        <taxon>Bacilli</taxon>
        <taxon>Bacillales</taxon>
        <taxon>Paenibacillaceae</taxon>
        <taxon>Paenibacillus</taxon>
    </lineage>
</organism>